<name>A0A6C7EFA7_ILUCY</name>
<dbReference type="AlphaFoldDB" id="A0A6C7EFA7"/>
<keyword evidence="4" id="KW-1185">Reference proteome</keyword>
<dbReference type="PANTHER" id="PTHR43802:SF1">
    <property type="entry name" value="IP11341P-RELATED"/>
    <property type="match status" value="1"/>
</dbReference>
<sequence length="226" mass="24121">MSDDALVQVERHGHWSTVTIDRPAKRNALSVAVREAVADALDRLAADDETKCVVLTGAGEFFSAGFDLAEFERAFADEDFATQLWASADRWHRTLLSYPVPLIAAVNGPALAGGFDVAVCCDVRVVSTTATFSHPEFTFGDVVYGPLRELVGGSIARELCLTGKKIDAAEAHRIGLANELVAPDEVLSTAAIIAERVCAAPRDLLVRTKAKVVRCSGIEPGATLDL</sequence>
<dbReference type="Proteomes" id="UP000011863">
    <property type="component" value="Chromosome"/>
</dbReference>
<dbReference type="InterPro" id="IPR018376">
    <property type="entry name" value="Enoyl-CoA_hyd/isom_CS"/>
</dbReference>
<accession>A0A6C7EFA7</accession>
<evidence type="ECO:0000256" key="1">
    <source>
        <dbReference type="ARBA" id="ARBA00005254"/>
    </source>
</evidence>
<evidence type="ECO:0000313" key="3">
    <source>
        <dbReference type="EMBL" id="BAN04592.1"/>
    </source>
</evidence>
<gene>
    <name evidence="3" type="ORF">YM304_42780</name>
</gene>
<dbReference type="OrthoDB" id="9775794at2"/>
<dbReference type="PANTHER" id="PTHR43802">
    <property type="entry name" value="ENOYL-COA HYDRATASE"/>
    <property type="match status" value="1"/>
</dbReference>
<keyword evidence="3" id="KW-0456">Lyase</keyword>
<dbReference type="GO" id="GO:0004300">
    <property type="term" value="F:enoyl-CoA hydratase activity"/>
    <property type="evidence" value="ECO:0007669"/>
    <property type="project" value="UniProtKB-EC"/>
</dbReference>
<dbReference type="EMBL" id="AP012057">
    <property type="protein sequence ID" value="BAN04592.1"/>
    <property type="molecule type" value="Genomic_DNA"/>
</dbReference>
<dbReference type="RefSeq" id="WP_015443839.1">
    <property type="nucleotide sequence ID" value="NC_020520.1"/>
</dbReference>
<dbReference type="Gene3D" id="3.90.226.10">
    <property type="entry name" value="2-enoyl-CoA Hydratase, Chain A, domain 1"/>
    <property type="match status" value="1"/>
</dbReference>
<comment type="similarity">
    <text evidence="1 2">Belongs to the enoyl-CoA hydratase/isomerase family.</text>
</comment>
<dbReference type="SUPFAM" id="SSF52096">
    <property type="entry name" value="ClpP/crotonase"/>
    <property type="match status" value="1"/>
</dbReference>
<dbReference type="PROSITE" id="PS00166">
    <property type="entry name" value="ENOYL_COA_HYDRATASE"/>
    <property type="match status" value="1"/>
</dbReference>
<dbReference type="EC" id="4.2.1.17" evidence="3"/>
<evidence type="ECO:0000256" key="2">
    <source>
        <dbReference type="RuleBase" id="RU003707"/>
    </source>
</evidence>
<organism evidence="3 4">
    <name type="scientific">Ilumatobacter coccineus (strain NBRC 103263 / KCTC 29153 / YM16-304)</name>
    <dbReference type="NCBI Taxonomy" id="1313172"/>
    <lineage>
        <taxon>Bacteria</taxon>
        <taxon>Bacillati</taxon>
        <taxon>Actinomycetota</taxon>
        <taxon>Acidimicrobiia</taxon>
        <taxon>Acidimicrobiales</taxon>
        <taxon>Ilumatobacteraceae</taxon>
        <taxon>Ilumatobacter</taxon>
    </lineage>
</organism>
<dbReference type="KEGG" id="aym:YM304_42780"/>
<dbReference type="CDD" id="cd06558">
    <property type="entry name" value="crotonase-like"/>
    <property type="match status" value="1"/>
</dbReference>
<proteinExistence type="inferred from homology"/>
<dbReference type="InterPro" id="IPR029045">
    <property type="entry name" value="ClpP/crotonase-like_dom_sf"/>
</dbReference>
<reference evidence="3 4" key="1">
    <citation type="journal article" date="2013" name="Int. J. Syst. Evol. Microbiol.">
        <title>Ilumatobacter nonamiense sp. nov. and Ilumatobacter coccineum sp. nov., isolated from seashore sand.</title>
        <authorList>
            <person name="Matsumoto A."/>
            <person name="Kasai H."/>
            <person name="Matsuo Y."/>
            <person name="Shizuri Y."/>
            <person name="Ichikawa N."/>
            <person name="Fujita N."/>
            <person name="Omura S."/>
            <person name="Takahashi Y."/>
        </authorList>
    </citation>
    <scope>NUCLEOTIDE SEQUENCE [LARGE SCALE GENOMIC DNA]</scope>
    <source>
        <strain evidence="4">NBRC 103263 / KCTC 29153 / YM16-304</strain>
    </source>
</reference>
<dbReference type="InterPro" id="IPR001753">
    <property type="entry name" value="Enoyl-CoA_hydra/iso"/>
</dbReference>
<protein>
    <submittedName>
        <fullName evidence="3">Putative enoyl-CoA hydratase</fullName>
        <ecNumber evidence="3">4.2.1.17</ecNumber>
    </submittedName>
</protein>
<evidence type="ECO:0000313" key="4">
    <source>
        <dbReference type="Proteomes" id="UP000011863"/>
    </source>
</evidence>
<dbReference type="Pfam" id="PF00378">
    <property type="entry name" value="ECH_1"/>
    <property type="match status" value="1"/>
</dbReference>